<evidence type="ECO:0008006" key="3">
    <source>
        <dbReference type="Google" id="ProtNLM"/>
    </source>
</evidence>
<evidence type="ECO:0000313" key="2">
    <source>
        <dbReference type="EMBL" id="WLJ26412.1"/>
    </source>
</evidence>
<name>A0AA49X3L7_9VIRU</name>
<dbReference type="GO" id="GO:0042262">
    <property type="term" value="P:DNA protection"/>
    <property type="evidence" value="ECO:0007669"/>
    <property type="project" value="InterPro"/>
</dbReference>
<proteinExistence type="predicted"/>
<dbReference type="Pfam" id="PF07352">
    <property type="entry name" value="Phage_Mu_Gam"/>
    <property type="match status" value="1"/>
</dbReference>
<dbReference type="InterPro" id="IPR009951">
    <property type="entry name" value="Host-nuc_inhib_Gam"/>
</dbReference>
<keyword evidence="1" id="KW-0175">Coiled coil</keyword>
<dbReference type="SUPFAM" id="SSF161266">
    <property type="entry name" value="Gam-like"/>
    <property type="match status" value="1"/>
</dbReference>
<protein>
    <recommendedName>
        <fullName evidence="3">Host-nuclease inhibitor protein Gam</fullName>
    </recommendedName>
</protein>
<evidence type="ECO:0000256" key="1">
    <source>
        <dbReference type="SAM" id="Coils"/>
    </source>
</evidence>
<organism evidence="2">
    <name type="scientific">Firmicutes phage HS18</name>
    <dbReference type="NCBI Taxonomy" id="3056396"/>
    <lineage>
        <taxon>Viruses</taxon>
    </lineage>
</organism>
<dbReference type="EMBL" id="OQ890326">
    <property type="protein sequence ID" value="WLJ26412.1"/>
    <property type="molecule type" value="Genomic_DNA"/>
</dbReference>
<dbReference type="GO" id="GO:0003690">
    <property type="term" value="F:double-stranded DNA binding"/>
    <property type="evidence" value="ECO:0007669"/>
    <property type="project" value="InterPro"/>
</dbReference>
<accession>A0AA49X3L7</accession>
<reference evidence="2" key="1">
    <citation type="submission" date="2023-04" db="EMBL/GenBank/DDBJ databases">
        <title>The human skin virome in hidradenitis suppurativa patients.</title>
        <authorList>
            <person name="Jansen D."/>
        </authorList>
    </citation>
    <scope>NUCLEOTIDE SEQUENCE</scope>
    <source>
        <strain evidence="2">VC4_HSPhageC</strain>
    </source>
</reference>
<sequence length="153" mass="17829">MINTIQVNNDLSEIKKIREIKEDLKQQKQAEEERIKFNYEIQIKELEEREQAILNIITGELEFEDQTKVVCLNGTISKRKVPAKYEYSDDLLKELKEKKYNQFIRVKEEVDKVTLKSELIVDKDGKCFTDAGEEIEGVKVVDGGYTWAVKLNA</sequence>
<feature type="coiled-coil region" evidence="1">
    <location>
        <begin position="7"/>
        <end position="49"/>
    </location>
</feature>